<accession>A0A6U1RUS0</accession>
<dbReference type="EMBL" id="HBFW01018133">
    <property type="protein sequence ID" value="CAD8940568.1"/>
    <property type="molecule type" value="Transcribed_RNA"/>
</dbReference>
<evidence type="ECO:0000313" key="3">
    <source>
        <dbReference type="EMBL" id="CAD8940574.1"/>
    </source>
</evidence>
<dbReference type="AlphaFoldDB" id="A0A6U1RUS0"/>
<evidence type="ECO:0000313" key="2">
    <source>
        <dbReference type="EMBL" id="CAD8940568.1"/>
    </source>
</evidence>
<protein>
    <submittedName>
        <fullName evidence="2">Uncharacterized protein</fullName>
    </submittedName>
</protein>
<dbReference type="EMBL" id="HBFW01018144">
    <property type="protein sequence ID" value="CAD8940574.1"/>
    <property type="molecule type" value="Transcribed_RNA"/>
</dbReference>
<organism evidence="2">
    <name type="scientific">Cyclophora tenuis</name>
    <name type="common">Marine diatom</name>
    <dbReference type="NCBI Taxonomy" id="216820"/>
    <lineage>
        <taxon>Eukaryota</taxon>
        <taxon>Sar</taxon>
        <taxon>Stramenopiles</taxon>
        <taxon>Ochrophyta</taxon>
        <taxon>Bacillariophyta</taxon>
        <taxon>Fragilariophyceae</taxon>
        <taxon>Fragilariophycidae</taxon>
        <taxon>Cyclophorales</taxon>
        <taxon>Cyclophoraceae</taxon>
        <taxon>Cyclophora</taxon>
    </lineage>
</organism>
<proteinExistence type="predicted"/>
<feature type="region of interest" description="Disordered" evidence="1">
    <location>
        <begin position="11"/>
        <end position="49"/>
    </location>
</feature>
<evidence type="ECO:0000256" key="1">
    <source>
        <dbReference type="SAM" id="MobiDB-lite"/>
    </source>
</evidence>
<name>A0A6U1RUS0_CYCTE</name>
<sequence length="579" mass="63445">MMQQMNYLQQLSNGADKDPMNLDQGPSRRARSSNDTSAQSGSAPDTVAAHLPLLERNSVDGNRLRAFYRLSVDELFTLPPIPTDEHYCERMGVSIRLMPKADLQALKAGRFAEMALGAIVHNEVSLAMELCNATVHCLRDCVKERPSSHYVFEVARGYFLLGIFRAFRGDMTRYFKYRRVCLTHLSHLEKGSRDTELLLAAIAYLDSWAYMMYNANERKLPSIDGTIPAVASACGPSMMDRQFDVGNVPASIASDPKNQMWIQGAPPVYLNNEAPLAARSLDALACAVRSCCDQANSRFATLSKSADPSAAESIDAEIPDESITTPTSSAVMAHEDELCSRNMVLSAFTLLQQHEAGSTTQRNQGQHLIISAMDAFLDGGDEDNSGGFTDAQIQSLLSVCNTVIENPLLLHHGGPTYHMVSNAAILLCHLMNGMHAMQSTSPANREMEAAVFEEVLDTFLSVRKLLNVHRRKLPVMLRCHGIPRPNLGVVRDGEPFVDLGETLMCGCRGCQGFVLMACSPCVAAERARSAAEKRKVEASLESDMPEEIGELDGALYDLETEFDLDDDALLGMLSKIITA</sequence>
<reference evidence="2" key="1">
    <citation type="submission" date="2021-01" db="EMBL/GenBank/DDBJ databases">
        <authorList>
            <person name="Corre E."/>
            <person name="Pelletier E."/>
            <person name="Niang G."/>
            <person name="Scheremetjew M."/>
            <person name="Finn R."/>
            <person name="Kale V."/>
            <person name="Holt S."/>
            <person name="Cochrane G."/>
            <person name="Meng A."/>
            <person name="Brown T."/>
            <person name="Cohen L."/>
        </authorList>
    </citation>
    <scope>NUCLEOTIDE SEQUENCE</scope>
    <source>
        <strain evidence="2">ECT3854</strain>
    </source>
</reference>
<gene>
    <name evidence="2" type="ORF">CTEN0397_LOCUS11634</name>
    <name evidence="3" type="ORF">CTEN0397_LOCUS11640</name>
</gene>
<feature type="compositionally biased region" description="Polar residues" evidence="1">
    <location>
        <begin position="33"/>
        <end position="43"/>
    </location>
</feature>